<dbReference type="RefSeq" id="WP_111506545.1">
    <property type="nucleotide sequence ID" value="NZ_QKYN01000137.1"/>
</dbReference>
<evidence type="ECO:0000313" key="2">
    <source>
        <dbReference type="Proteomes" id="UP000248889"/>
    </source>
</evidence>
<reference evidence="1 2" key="1">
    <citation type="submission" date="2018-06" db="EMBL/GenBank/DDBJ databases">
        <title>Streptacidiphilus pinicola sp. nov., isolated from pine grove soil.</title>
        <authorList>
            <person name="Roh S.G."/>
            <person name="Park S."/>
            <person name="Kim M.-K."/>
            <person name="Yun B.-R."/>
            <person name="Park J."/>
            <person name="Kim M.J."/>
            <person name="Kim Y.S."/>
            <person name="Kim S.B."/>
        </authorList>
    </citation>
    <scope>NUCLEOTIDE SEQUENCE [LARGE SCALE GENOMIC DNA]</scope>
    <source>
        <strain evidence="1 2">MMS16-CNU450</strain>
    </source>
</reference>
<evidence type="ECO:0000313" key="1">
    <source>
        <dbReference type="EMBL" id="RAG81812.1"/>
    </source>
</evidence>
<name>A0A2X0IA12_9ACTN</name>
<proteinExistence type="predicted"/>
<dbReference type="AlphaFoldDB" id="A0A2X0IA12"/>
<organism evidence="1 2">
    <name type="scientific">Streptacidiphilus pinicola</name>
    <dbReference type="NCBI Taxonomy" id="2219663"/>
    <lineage>
        <taxon>Bacteria</taxon>
        <taxon>Bacillati</taxon>
        <taxon>Actinomycetota</taxon>
        <taxon>Actinomycetes</taxon>
        <taxon>Kitasatosporales</taxon>
        <taxon>Streptomycetaceae</taxon>
        <taxon>Streptacidiphilus</taxon>
    </lineage>
</organism>
<sequence>MTGTAGTKMVGAETGAGTAWPTAKLHRLGSEPTEVLSALLLSMGAGVLVSAEAGSWAAQVLLRDGFRPLASEWHCVRDLHSDPHPGDRKSRLALSASLAAWRAHGLRLELTSVREFGLDRLEEELYFPILVRELYARGRAPHGAQNLARFRQLARPHAVVALVRQGGRICGGALLRSEDLSRLDLLVTGRQLDLTRTLVGDVYSLEQGLADCRRAFLRALAVAARQGGWTALSYGADMSWVHLGYVPVVVEKLRWTDAVLATAGKRQPYFRSGAAPGADGTGLLLSASAGGARFERVGAEQDQYESLTARLTRIARAAGSPT</sequence>
<dbReference type="Proteomes" id="UP000248889">
    <property type="component" value="Unassembled WGS sequence"/>
</dbReference>
<protein>
    <submittedName>
        <fullName evidence="1">Uncharacterized protein</fullName>
    </submittedName>
</protein>
<accession>A0A2X0IA12</accession>
<gene>
    <name evidence="1" type="ORF">DN069_30915</name>
</gene>
<keyword evidence="2" id="KW-1185">Reference proteome</keyword>
<dbReference type="EMBL" id="QKYN01000137">
    <property type="protein sequence ID" value="RAG81812.1"/>
    <property type="molecule type" value="Genomic_DNA"/>
</dbReference>
<comment type="caution">
    <text evidence="1">The sequence shown here is derived from an EMBL/GenBank/DDBJ whole genome shotgun (WGS) entry which is preliminary data.</text>
</comment>